<dbReference type="EMBL" id="MK072385">
    <property type="protein sequence ID" value="AYV82953.1"/>
    <property type="molecule type" value="Genomic_DNA"/>
</dbReference>
<proteinExistence type="predicted"/>
<gene>
    <name evidence="1" type="ORF">Hyperionvirus3_99</name>
</gene>
<evidence type="ECO:0000313" key="1">
    <source>
        <dbReference type="EMBL" id="AYV82953.1"/>
    </source>
</evidence>
<accession>A0A3G5AAV2</accession>
<organism evidence="1">
    <name type="scientific">Hyperionvirus sp</name>
    <dbReference type="NCBI Taxonomy" id="2487770"/>
    <lineage>
        <taxon>Viruses</taxon>
        <taxon>Varidnaviria</taxon>
        <taxon>Bamfordvirae</taxon>
        <taxon>Nucleocytoviricota</taxon>
        <taxon>Megaviricetes</taxon>
        <taxon>Imitervirales</taxon>
        <taxon>Mimiviridae</taxon>
        <taxon>Klosneuvirinae</taxon>
    </lineage>
</organism>
<name>A0A3G5AAV2_9VIRU</name>
<sequence>MGEYSVRAAFEAGLKVGPICSLGLFTEDDEYLSFHRIDSRFEYIAEGLKWQWIDIISEDFLSSELCYFMEGDGGSVFFFPDSHNSEIAKTRFLYALTGPTYSPRISDRGTLSYHGPEYIKISVIEKQLESIGFIVWEGHNPLDRLRSSEKKGKYGTFRNFYPNVKVHLVAGDKYLRCEHNMKKGIKYLKLLHKSYVARLGRVFDRVPNVLLDIICYYVLGDLVVL</sequence>
<reference evidence="1" key="1">
    <citation type="submission" date="2018-10" db="EMBL/GenBank/DDBJ databases">
        <title>Hidden diversity of soil giant viruses.</title>
        <authorList>
            <person name="Schulz F."/>
            <person name="Alteio L."/>
            <person name="Goudeau D."/>
            <person name="Ryan E.M."/>
            <person name="Malmstrom R.R."/>
            <person name="Blanchard J."/>
            <person name="Woyke T."/>
        </authorList>
    </citation>
    <scope>NUCLEOTIDE SEQUENCE</scope>
    <source>
        <strain evidence="1">HYV1</strain>
    </source>
</reference>
<protein>
    <submittedName>
        <fullName evidence="1">Uncharacterized protein</fullName>
    </submittedName>
</protein>